<organism evidence="2 3">
    <name type="scientific">Mycobacterium ulcerans str. Harvey</name>
    <dbReference type="NCBI Taxonomy" id="1299332"/>
    <lineage>
        <taxon>Bacteria</taxon>
        <taxon>Bacillati</taxon>
        <taxon>Actinomycetota</taxon>
        <taxon>Actinomycetes</taxon>
        <taxon>Mycobacteriales</taxon>
        <taxon>Mycobacteriaceae</taxon>
        <taxon>Mycobacterium</taxon>
        <taxon>Mycobacterium ulcerans group</taxon>
    </lineage>
</organism>
<evidence type="ECO:0000313" key="3">
    <source>
        <dbReference type="Proteomes" id="UP000020681"/>
    </source>
</evidence>
<protein>
    <submittedName>
        <fullName evidence="2">Membrane protein</fullName>
    </submittedName>
</protein>
<evidence type="ECO:0000256" key="1">
    <source>
        <dbReference type="SAM" id="MobiDB-lite"/>
    </source>
</evidence>
<proteinExistence type="predicted"/>
<reference evidence="2 3" key="1">
    <citation type="submission" date="2014-01" db="EMBL/GenBank/DDBJ databases">
        <authorList>
            <person name="Dobos K."/>
            <person name="Lenaerts A."/>
            <person name="Ordway D."/>
            <person name="DeGroote M.A."/>
            <person name="Parker T."/>
            <person name="Sizemore C."/>
            <person name="Tallon L.J."/>
            <person name="Sadzewicz L.K."/>
            <person name="Sengamalay N."/>
            <person name="Fraser C.M."/>
            <person name="Hine E."/>
            <person name="Shefchek K.A."/>
            <person name="Das S.P."/>
            <person name="Tettelin H."/>
        </authorList>
    </citation>
    <scope>NUCLEOTIDE SEQUENCE [LARGE SCALE GENOMIC DNA]</scope>
    <source>
        <strain evidence="2 3">Harvey</strain>
    </source>
</reference>
<keyword evidence="3" id="KW-1185">Reference proteome</keyword>
<sequence length="43" mass="4630">MWRLAAVIGIVAGFAVVLTAPAAPAHRRASPVRRRSCRSESIK</sequence>
<feature type="region of interest" description="Disordered" evidence="1">
    <location>
        <begin position="24"/>
        <end position="43"/>
    </location>
</feature>
<comment type="caution">
    <text evidence="2">The sequence shown here is derived from an EMBL/GenBank/DDBJ whole genome shotgun (WGS) entry which is preliminary data.</text>
</comment>
<dbReference type="Proteomes" id="UP000020681">
    <property type="component" value="Unassembled WGS sequence"/>
</dbReference>
<accession>A0ABN0R8B4</accession>
<name>A0ABN0R8B4_MYCUL</name>
<evidence type="ECO:0000313" key="2">
    <source>
        <dbReference type="EMBL" id="EUA93390.1"/>
    </source>
</evidence>
<feature type="compositionally biased region" description="Basic residues" evidence="1">
    <location>
        <begin position="25"/>
        <end position="36"/>
    </location>
</feature>
<gene>
    <name evidence="2" type="ORF">I551_0032</name>
</gene>
<dbReference type="EMBL" id="JAOL01000062">
    <property type="protein sequence ID" value="EUA93390.1"/>
    <property type="molecule type" value="Genomic_DNA"/>
</dbReference>